<dbReference type="NCBIfam" id="TIGR00317">
    <property type="entry name" value="cobS"/>
    <property type="match status" value="1"/>
</dbReference>
<reference evidence="20 21" key="1">
    <citation type="submission" date="2024-07" db="EMBL/GenBank/DDBJ databases">
        <authorList>
            <person name="Ren Q."/>
        </authorList>
    </citation>
    <scope>NUCLEOTIDE SEQUENCE [LARGE SCALE GENOMIC DNA]</scope>
    <source>
        <strain evidence="20 21">REN37</strain>
    </source>
</reference>
<evidence type="ECO:0000256" key="14">
    <source>
        <dbReference type="ARBA" id="ARBA00025228"/>
    </source>
</evidence>
<keyword evidence="21" id="KW-1185">Reference proteome</keyword>
<dbReference type="Proteomes" id="UP001562065">
    <property type="component" value="Unassembled WGS sequence"/>
</dbReference>
<dbReference type="RefSeq" id="WP_369454350.1">
    <property type="nucleotide sequence ID" value="NZ_JBGCUO010000001.1"/>
</dbReference>
<evidence type="ECO:0000256" key="15">
    <source>
        <dbReference type="ARBA" id="ARBA00032605"/>
    </source>
</evidence>
<keyword evidence="9 19" id="KW-0808">Transferase</keyword>
<evidence type="ECO:0000256" key="16">
    <source>
        <dbReference type="ARBA" id="ARBA00032853"/>
    </source>
</evidence>
<comment type="similarity">
    <text evidence="4 19">Belongs to the CobS family.</text>
</comment>
<keyword evidence="8 19" id="KW-0169">Cobalamin biosynthesis</keyword>
<keyword evidence="12 19" id="KW-1133">Transmembrane helix</keyword>
<comment type="catalytic activity">
    <reaction evidence="17 19">
        <text>alpha-ribazole + adenosylcob(III)inamide-GDP = adenosylcob(III)alamin + GMP + H(+)</text>
        <dbReference type="Rhea" id="RHEA:16049"/>
        <dbReference type="ChEBI" id="CHEBI:10329"/>
        <dbReference type="ChEBI" id="CHEBI:15378"/>
        <dbReference type="ChEBI" id="CHEBI:18408"/>
        <dbReference type="ChEBI" id="CHEBI:58115"/>
        <dbReference type="ChEBI" id="CHEBI:60487"/>
        <dbReference type="EC" id="2.7.8.26"/>
    </reaction>
</comment>
<feature type="transmembrane region" description="Helical" evidence="19">
    <location>
        <begin position="112"/>
        <end position="131"/>
    </location>
</feature>
<evidence type="ECO:0000256" key="13">
    <source>
        <dbReference type="ARBA" id="ARBA00023136"/>
    </source>
</evidence>
<evidence type="ECO:0000256" key="17">
    <source>
        <dbReference type="ARBA" id="ARBA00048623"/>
    </source>
</evidence>
<dbReference type="PANTHER" id="PTHR34148:SF1">
    <property type="entry name" value="ADENOSYLCOBINAMIDE-GDP RIBAZOLETRANSFERASE"/>
    <property type="match status" value="1"/>
</dbReference>
<evidence type="ECO:0000256" key="12">
    <source>
        <dbReference type="ARBA" id="ARBA00022989"/>
    </source>
</evidence>
<dbReference type="PANTHER" id="PTHR34148">
    <property type="entry name" value="ADENOSYLCOBINAMIDE-GDP RIBAZOLETRANSFERASE"/>
    <property type="match status" value="1"/>
</dbReference>
<evidence type="ECO:0000256" key="7">
    <source>
        <dbReference type="ARBA" id="ARBA00022475"/>
    </source>
</evidence>
<evidence type="ECO:0000256" key="9">
    <source>
        <dbReference type="ARBA" id="ARBA00022679"/>
    </source>
</evidence>
<comment type="pathway">
    <text evidence="3 19">Cofactor biosynthesis; adenosylcobalamin biosynthesis; adenosylcobalamin from cob(II)yrinate a,c-diamide: step 7/7.</text>
</comment>
<feature type="transmembrane region" description="Helical" evidence="19">
    <location>
        <begin position="63"/>
        <end position="80"/>
    </location>
</feature>
<comment type="cofactor">
    <cofactor evidence="1 19">
        <name>Mg(2+)</name>
        <dbReference type="ChEBI" id="CHEBI:18420"/>
    </cofactor>
</comment>
<keyword evidence="10 19" id="KW-0812">Transmembrane</keyword>
<proteinExistence type="inferred from homology"/>
<dbReference type="InterPro" id="IPR003805">
    <property type="entry name" value="CobS"/>
</dbReference>
<comment type="catalytic activity">
    <reaction evidence="18 19">
        <text>alpha-ribazole 5'-phosphate + adenosylcob(III)inamide-GDP = adenosylcob(III)alamin 5'-phosphate + GMP + H(+)</text>
        <dbReference type="Rhea" id="RHEA:23560"/>
        <dbReference type="ChEBI" id="CHEBI:15378"/>
        <dbReference type="ChEBI" id="CHEBI:57918"/>
        <dbReference type="ChEBI" id="CHEBI:58115"/>
        <dbReference type="ChEBI" id="CHEBI:60487"/>
        <dbReference type="ChEBI" id="CHEBI:60493"/>
        <dbReference type="EC" id="2.7.8.26"/>
    </reaction>
</comment>
<feature type="transmembrane region" description="Helical" evidence="19">
    <location>
        <begin position="35"/>
        <end position="56"/>
    </location>
</feature>
<evidence type="ECO:0000256" key="5">
    <source>
        <dbReference type="ARBA" id="ARBA00013200"/>
    </source>
</evidence>
<evidence type="ECO:0000256" key="19">
    <source>
        <dbReference type="HAMAP-Rule" id="MF_00719"/>
    </source>
</evidence>
<evidence type="ECO:0000256" key="8">
    <source>
        <dbReference type="ARBA" id="ARBA00022573"/>
    </source>
</evidence>
<comment type="subcellular location">
    <subcellularLocation>
        <location evidence="2 19">Cell membrane</location>
        <topology evidence="2 19">Multi-pass membrane protein</topology>
    </subcellularLocation>
</comment>
<keyword evidence="13 19" id="KW-0472">Membrane</keyword>
<evidence type="ECO:0000256" key="18">
    <source>
        <dbReference type="ARBA" id="ARBA00049504"/>
    </source>
</evidence>
<organism evidence="20 21">
    <name type="scientific">Isoalcanivorax beigongshangi</name>
    <dbReference type="NCBI Taxonomy" id="3238810"/>
    <lineage>
        <taxon>Bacteria</taxon>
        <taxon>Pseudomonadati</taxon>
        <taxon>Pseudomonadota</taxon>
        <taxon>Gammaproteobacteria</taxon>
        <taxon>Oceanospirillales</taxon>
        <taxon>Alcanivoracaceae</taxon>
        <taxon>Isoalcanivorax</taxon>
    </lineage>
</organism>
<evidence type="ECO:0000256" key="2">
    <source>
        <dbReference type="ARBA" id="ARBA00004651"/>
    </source>
</evidence>
<evidence type="ECO:0000313" key="20">
    <source>
        <dbReference type="EMBL" id="MEY1661113.1"/>
    </source>
</evidence>
<feature type="transmembrane region" description="Helical" evidence="19">
    <location>
        <begin position="179"/>
        <end position="208"/>
    </location>
</feature>
<evidence type="ECO:0000256" key="3">
    <source>
        <dbReference type="ARBA" id="ARBA00004663"/>
    </source>
</evidence>
<evidence type="ECO:0000256" key="4">
    <source>
        <dbReference type="ARBA" id="ARBA00010561"/>
    </source>
</evidence>
<dbReference type="HAMAP" id="MF_00719">
    <property type="entry name" value="CobS"/>
    <property type="match status" value="1"/>
</dbReference>
<protein>
    <recommendedName>
        <fullName evidence="6 19">Adenosylcobinamide-GDP ribazoletransferase</fullName>
        <ecNumber evidence="5 19">2.7.8.26</ecNumber>
    </recommendedName>
    <alternativeName>
        <fullName evidence="16 19">Cobalamin synthase</fullName>
    </alternativeName>
    <alternativeName>
        <fullName evidence="15 19">Cobalamin-5'-phosphate synthase</fullName>
    </alternativeName>
</protein>
<accession>A0ABV4AF46</accession>
<keyword evidence="11 19" id="KW-0460">Magnesium</keyword>
<sequence length="244" mass="24873">MSAAPLRVALQFLTRLPVSAPAPDAALAGRAMLCWPLAGALIGALLALLGVALGYLGMAALPLAVVLVIAWVAVTGGLHLDGLADSADGWIGGQGDRDRTLEIMRDPRSGPMGVTALVLVLLAKVAALAVLWRLGNAIPALIAAALLGRASCLALYLSLPYARTEGIGRSAADNLSPPAAWTALGLAWLAAALLAPLAALAAAMWVLWVRRALQRRLGGFTGDTAGALVETVEVVVLLTAGLAF</sequence>
<comment type="function">
    <text evidence="14 19">Joins adenosylcobinamide-GDP and alpha-ribazole to generate adenosylcobalamin (Ado-cobalamin). Also synthesizes adenosylcobalamin 5'-phosphate from adenosylcobinamide-GDP and alpha-ribazole 5'-phosphate.</text>
</comment>
<dbReference type="EMBL" id="JBGCUO010000001">
    <property type="protein sequence ID" value="MEY1661113.1"/>
    <property type="molecule type" value="Genomic_DNA"/>
</dbReference>
<keyword evidence="7 19" id="KW-1003">Cell membrane</keyword>
<name>A0ABV4AF46_9GAMM</name>
<evidence type="ECO:0000256" key="6">
    <source>
        <dbReference type="ARBA" id="ARBA00015850"/>
    </source>
</evidence>
<evidence type="ECO:0000256" key="1">
    <source>
        <dbReference type="ARBA" id="ARBA00001946"/>
    </source>
</evidence>
<dbReference type="EC" id="2.7.8.26" evidence="5 19"/>
<feature type="transmembrane region" description="Helical" evidence="19">
    <location>
        <begin position="138"/>
        <end position="159"/>
    </location>
</feature>
<dbReference type="Pfam" id="PF02654">
    <property type="entry name" value="CobS"/>
    <property type="match status" value="1"/>
</dbReference>
<evidence type="ECO:0000256" key="11">
    <source>
        <dbReference type="ARBA" id="ARBA00022842"/>
    </source>
</evidence>
<comment type="caution">
    <text evidence="20">The sequence shown here is derived from an EMBL/GenBank/DDBJ whole genome shotgun (WGS) entry which is preliminary data.</text>
</comment>
<evidence type="ECO:0000313" key="21">
    <source>
        <dbReference type="Proteomes" id="UP001562065"/>
    </source>
</evidence>
<gene>
    <name evidence="19 20" type="primary">cobS</name>
    <name evidence="20" type="ORF">AB5I84_03005</name>
</gene>
<dbReference type="GO" id="GO:0051073">
    <property type="term" value="F:adenosylcobinamide-GDP ribazoletransferase activity"/>
    <property type="evidence" value="ECO:0007669"/>
    <property type="project" value="UniProtKB-EC"/>
</dbReference>
<evidence type="ECO:0000256" key="10">
    <source>
        <dbReference type="ARBA" id="ARBA00022692"/>
    </source>
</evidence>